<accession>A0A6C0BCN6</accession>
<reference evidence="2" key="1">
    <citation type="journal article" date="2020" name="Nature">
        <title>Giant virus diversity and host interactions through global metagenomics.</title>
        <authorList>
            <person name="Schulz F."/>
            <person name="Roux S."/>
            <person name="Paez-Espino D."/>
            <person name="Jungbluth S."/>
            <person name="Walsh D.A."/>
            <person name="Denef V.J."/>
            <person name="McMahon K.D."/>
            <person name="Konstantinidis K.T."/>
            <person name="Eloe-Fadrosh E.A."/>
            <person name="Kyrpides N.C."/>
            <person name="Woyke T."/>
        </authorList>
    </citation>
    <scope>NUCLEOTIDE SEQUENCE</scope>
    <source>
        <strain evidence="2">GVMAG-M-3300010160-4</strain>
    </source>
</reference>
<name>A0A6C0BCN6_9ZZZZ</name>
<protein>
    <submittedName>
        <fullName evidence="2">Uncharacterized protein</fullName>
    </submittedName>
</protein>
<organism evidence="2">
    <name type="scientific">viral metagenome</name>
    <dbReference type="NCBI Taxonomy" id="1070528"/>
    <lineage>
        <taxon>unclassified sequences</taxon>
        <taxon>metagenomes</taxon>
        <taxon>organismal metagenomes</taxon>
    </lineage>
</organism>
<dbReference type="AlphaFoldDB" id="A0A6C0BCN6"/>
<evidence type="ECO:0000313" key="2">
    <source>
        <dbReference type="EMBL" id="QHS90027.1"/>
    </source>
</evidence>
<proteinExistence type="predicted"/>
<sequence>MARVIKKQVAVGTDPTIAISKILTRFELDSDEDTLEWVNSLSDSDIKESGFITKKFHRVIDEGKTAEQQPPIPMNLRHIIDYVTVKKQIPVEEQRAYLIHVIKPNRRLLQGLKKEGETTEESKRKSSSLKEEQNREVKIDQSQFIVSDRFIFIGGTPEFIGLEVVDISKMKALSGLAPNQQIMEKINVPVRRNEVLHLEMQSAVSMRICVDNKFSYVRPEKKGFRSGIRIQKDPSKRFIVVIDVVAPAEKVRNVLMKKIDIMDDICDSRPHSTQAKMIKSFKDEAAKEENSFGKNNNEKIKVPAEQINLTNDGKEYVEQDFTIESEALDAL</sequence>
<dbReference type="EMBL" id="MN739123">
    <property type="protein sequence ID" value="QHS90027.1"/>
    <property type="molecule type" value="Genomic_DNA"/>
</dbReference>
<evidence type="ECO:0000256" key="1">
    <source>
        <dbReference type="SAM" id="MobiDB-lite"/>
    </source>
</evidence>
<feature type="region of interest" description="Disordered" evidence="1">
    <location>
        <begin position="112"/>
        <end position="134"/>
    </location>
</feature>